<dbReference type="Pfam" id="PF00854">
    <property type="entry name" value="PTR2"/>
    <property type="match status" value="2"/>
</dbReference>
<dbReference type="RefSeq" id="XP_030766232.1">
    <property type="nucleotide sequence ID" value="XM_030910372.1"/>
</dbReference>
<evidence type="ECO:0000256" key="6">
    <source>
        <dbReference type="ARBA" id="ARBA00022927"/>
    </source>
</evidence>
<organism evidence="12 13">
    <name type="scientific">Sitophilus oryzae</name>
    <name type="common">Rice weevil</name>
    <name type="synonym">Curculio oryzae</name>
    <dbReference type="NCBI Taxonomy" id="7048"/>
    <lineage>
        <taxon>Eukaryota</taxon>
        <taxon>Metazoa</taxon>
        <taxon>Ecdysozoa</taxon>
        <taxon>Arthropoda</taxon>
        <taxon>Hexapoda</taxon>
        <taxon>Insecta</taxon>
        <taxon>Pterygota</taxon>
        <taxon>Neoptera</taxon>
        <taxon>Endopterygota</taxon>
        <taxon>Coleoptera</taxon>
        <taxon>Polyphaga</taxon>
        <taxon>Cucujiformia</taxon>
        <taxon>Curculionidae</taxon>
        <taxon>Dryophthorinae</taxon>
        <taxon>Sitophilus</taxon>
    </lineage>
</organism>
<feature type="transmembrane region" description="Helical" evidence="11">
    <location>
        <begin position="626"/>
        <end position="647"/>
    </location>
</feature>
<name>A0A6J2YSE5_SITOR</name>
<keyword evidence="8 11" id="KW-0472">Membrane</keyword>
<feature type="transmembrane region" description="Helical" evidence="11">
    <location>
        <begin position="81"/>
        <end position="101"/>
    </location>
</feature>
<dbReference type="GO" id="GO:0016020">
    <property type="term" value="C:membrane"/>
    <property type="evidence" value="ECO:0007669"/>
    <property type="project" value="UniProtKB-SubCell"/>
</dbReference>
<dbReference type="AlphaFoldDB" id="A0A6J2YSE5"/>
<dbReference type="PANTHER" id="PTHR11654">
    <property type="entry name" value="OLIGOPEPTIDE TRANSPORTER-RELATED"/>
    <property type="match status" value="1"/>
</dbReference>
<dbReference type="InterPro" id="IPR036259">
    <property type="entry name" value="MFS_trans_sf"/>
</dbReference>
<keyword evidence="5" id="KW-0571">Peptide transport</keyword>
<comment type="similarity">
    <text evidence="2 10">Belongs to the major facilitator superfamily. Proton-dependent oligopeptide transporter (POT/PTR) (TC 2.A.17) family.</text>
</comment>
<feature type="transmembrane region" description="Helical" evidence="11">
    <location>
        <begin position="261"/>
        <end position="279"/>
    </location>
</feature>
<feature type="transmembrane region" description="Helical" evidence="11">
    <location>
        <begin position="654"/>
        <end position="678"/>
    </location>
</feature>
<comment type="subcellular location">
    <subcellularLocation>
        <location evidence="1 10">Membrane</location>
        <topology evidence="1 10">Multi-pass membrane protein</topology>
    </subcellularLocation>
</comment>
<dbReference type="GO" id="GO:0022857">
    <property type="term" value="F:transmembrane transporter activity"/>
    <property type="evidence" value="ECO:0007669"/>
    <property type="project" value="InterPro"/>
</dbReference>
<dbReference type="GeneID" id="115890210"/>
<keyword evidence="3 10" id="KW-0813">Transport</keyword>
<sequence length="699" mass="78924">MYLDSTYPTAVFCIIATEFCERFSFCGLRTILSLYLRNVLEFSEDASTVIYHIFIMACYVLPVVGAICADSYSGRYRTIRNFSLIYLAGNTLMCIAAVPVLDHNPILLSFLALFLIAVGTGGLKPCVAAFGAEQFQLPEQKELLRYFFSVFYFTINLGGFVGMIVTPIVRKAVSCFGDDTCYLLGFGFPAVLMLLSILLFVLGKNFYKLKTPKKNVILEFIKCSSYALGQKRKLSKRIRQEHWLDYAKSNFEMKLIKDMKIVFAILLLFVPLPIFWSLFDQQGSRWTFQASHMDASVLGIQIVPDQMQVINPAMVLVLIPVFDKGFYPYCEKKNILKNPLHRMALGGMAAGLSFICAGILELVLETTYPDVPQRNRISVNVINTMPCDVTIWNSLDKERNLESGNSIRFRNILKHNKTSYKLSVNAPKNCGNISLTNKNIQVQKTLEESQEDTFIISYDEIKQIRSYLTDPIDSTKSISGIPKIRIDYVKNTNLLQNITVTFRSSSGLEDMYFLGTENQDFGVIASPYMEIPQGVYECVISSGNNNRDYEKHFHLAFGGVYSLIITENHGKVEFVKLFTTSAPNSINILWQLPQYFLISIAEIMFGVAGLEFSFTQAPKSLKTVTIAGWYLSTAAGNLIVIVIAHVFKRQAYEFFLFAVVIVADMVIFTEMASGYHFVELEVDSSVLIVNQSKIEEEDH</sequence>
<protein>
    <recommendedName>
        <fullName evidence="9">Oligopeptide transporter 1</fullName>
    </recommendedName>
</protein>
<evidence type="ECO:0000313" key="12">
    <source>
        <dbReference type="Proteomes" id="UP000504635"/>
    </source>
</evidence>
<evidence type="ECO:0000256" key="3">
    <source>
        <dbReference type="ARBA" id="ARBA00022448"/>
    </source>
</evidence>
<evidence type="ECO:0000256" key="2">
    <source>
        <dbReference type="ARBA" id="ARBA00005982"/>
    </source>
</evidence>
<proteinExistence type="inferred from homology"/>
<dbReference type="KEGG" id="soy:115890210"/>
<feature type="transmembrane region" description="Helical" evidence="11">
    <location>
        <begin position="595"/>
        <end position="614"/>
    </location>
</feature>
<dbReference type="FunFam" id="1.20.1250.20:FF:000049">
    <property type="entry name" value="Solute carrier family 15 member 2"/>
    <property type="match status" value="1"/>
</dbReference>
<feature type="transmembrane region" description="Helical" evidence="11">
    <location>
        <begin position="143"/>
        <end position="170"/>
    </location>
</feature>
<reference evidence="13" key="1">
    <citation type="submission" date="2025-08" db="UniProtKB">
        <authorList>
            <consortium name="RefSeq"/>
        </authorList>
    </citation>
    <scope>IDENTIFICATION</scope>
    <source>
        <tissue evidence="13">Gonads</tissue>
    </source>
</reference>
<evidence type="ECO:0000256" key="8">
    <source>
        <dbReference type="ARBA" id="ARBA00023136"/>
    </source>
</evidence>
<dbReference type="Gene3D" id="1.20.1250.20">
    <property type="entry name" value="MFS general substrate transporter like domains"/>
    <property type="match status" value="2"/>
</dbReference>
<dbReference type="Proteomes" id="UP000504635">
    <property type="component" value="Unplaced"/>
</dbReference>
<evidence type="ECO:0000256" key="1">
    <source>
        <dbReference type="ARBA" id="ARBA00004141"/>
    </source>
</evidence>
<dbReference type="InterPro" id="IPR000109">
    <property type="entry name" value="POT_fam"/>
</dbReference>
<feature type="transmembrane region" description="Helical" evidence="11">
    <location>
        <begin position="49"/>
        <end position="69"/>
    </location>
</feature>
<keyword evidence="12" id="KW-1185">Reference proteome</keyword>
<feature type="transmembrane region" description="Helical" evidence="11">
    <location>
        <begin position="107"/>
        <end position="131"/>
    </location>
</feature>
<evidence type="ECO:0000256" key="10">
    <source>
        <dbReference type="RuleBase" id="RU003755"/>
    </source>
</evidence>
<evidence type="ECO:0000256" key="5">
    <source>
        <dbReference type="ARBA" id="ARBA00022856"/>
    </source>
</evidence>
<evidence type="ECO:0000256" key="4">
    <source>
        <dbReference type="ARBA" id="ARBA00022692"/>
    </source>
</evidence>
<dbReference type="InParanoid" id="A0A6J2YSE5"/>
<dbReference type="SUPFAM" id="SSF103473">
    <property type="entry name" value="MFS general substrate transporter"/>
    <property type="match status" value="1"/>
</dbReference>
<keyword evidence="7 11" id="KW-1133">Transmembrane helix</keyword>
<dbReference type="PROSITE" id="PS01023">
    <property type="entry name" value="PTR2_2"/>
    <property type="match status" value="1"/>
</dbReference>
<dbReference type="InterPro" id="IPR018456">
    <property type="entry name" value="PTR2_symporter_CS"/>
</dbReference>
<feature type="transmembrane region" description="Helical" evidence="11">
    <location>
        <begin position="343"/>
        <end position="364"/>
    </location>
</feature>
<gene>
    <name evidence="13" type="primary">LOC115890210</name>
</gene>
<keyword evidence="4 10" id="KW-0812">Transmembrane</keyword>
<evidence type="ECO:0000313" key="13">
    <source>
        <dbReference type="RefSeq" id="XP_030766232.1"/>
    </source>
</evidence>
<feature type="transmembrane region" description="Helical" evidence="11">
    <location>
        <begin position="182"/>
        <end position="203"/>
    </location>
</feature>
<dbReference type="GO" id="GO:0015031">
    <property type="term" value="P:protein transport"/>
    <property type="evidence" value="ECO:0007669"/>
    <property type="project" value="UniProtKB-KW"/>
</dbReference>
<dbReference type="OrthoDB" id="205993at2759"/>
<evidence type="ECO:0000256" key="7">
    <source>
        <dbReference type="ARBA" id="ARBA00022989"/>
    </source>
</evidence>
<accession>A0A6J2YSE5</accession>
<dbReference type="GO" id="GO:0006857">
    <property type="term" value="P:oligopeptide transport"/>
    <property type="evidence" value="ECO:0007669"/>
    <property type="project" value="InterPro"/>
</dbReference>
<evidence type="ECO:0000256" key="9">
    <source>
        <dbReference type="ARBA" id="ARBA00078114"/>
    </source>
</evidence>
<evidence type="ECO:0000256" key="11">
    <source>
        <dbReference type="SAM" id="Phobius"/>
    </source>
</evidence>
<keyword evidence="6" id="KW-0653">Protein transport</keyword>